<dbReference type="SFLD" id="SFLDS00003">
    <property type="entry name" value="Haloacid_Dehalogenase"/>
    <property type="match status" value="1"/>
</dbReference>
<proteinExistence type="inferred from homology"/>
<dbReference type="NCBIfam" id="TIGR01509">
    <property type="entry name" value="HAD-SF-IA-v3"/>
    <property type="match status" value="1"/>
</dbReference>
<dbReference type="InterPro" id="IPR023214">
    <property type="entry name" value="HAD_sf"/>
</dbReference>
<evidence type="ECO:0000313" key="6">
    <source>
        <dbReference type="Proteomes" id="UP001204615"/>
    </source>
</evidence>
<evidence type="ECO:0000313" key="5">
    <source>
        <dbReference type="EMBL" id="MCP1373988.1"/>
    </source>
</evidence>
<dbReference type="Pfam" id="PF00702">
    <property type="entry name" value="Hydrolase"/>
    <property type="match status" value="1"/>
</dbReference>
<dbReference type="InterPro" id="IPR006439">
    <property type="entry name" value="HAD-SF_hydro_IA"/>
</dbReference>
<dbReference type="InterPro" id="IPR036412">
    <property type="entry name" value="HAD-like_sf"/>
</dbReference>
<dbReference type="RefSeq" id="WP_253565832.1">
    <property type="nucleotide sequence ID" value="NZ_JAMZEK010000002.1"/>
</dbReference>
<dbReference type="Gene3D" id="1.10.150.240">
    <property type="entry name" value="Putative phosphatase, domain 2"/>
    <property type="match status" value="1"/>
</dbReference>
<dbReference type="CDD" id="cd07526">
    <property type="entry name" value="HAD_BPGM_like"/>
    <property type="match status" value="1"/>
</dbReference>
<comment type="caution">
    <text evidence="5">The sequence shown here is derived from an EMBL/GenBank/DDBJ whole genome shotgun (WGS) entry which is preliminary data.</text>
</comment>
<comment type="cofactor">
    <cofactor evidence="1">
        <name>Mg(2+)</name>
        <dbReference type="ChEBI" id="CHEBI:18420"/>
    </cofactor>
</comment>
<gene>
    <name evidence="5" type="ORF">NC595_07925</name>
</gene>
<dbReference type="PRINTS" id="PR00413">
    <property type="entry name" value="HADHALOGNASE"/>
</dbReference>
<dbReference type="EMBL" id="JAMZEK010000002">
    <property type="protein sequence ID" value="MCP1373988.1"/>
    <property type="molecule type" value="Genomic_DNA"/>
</dbReference>
<organism evidence="5 6">
    <name type="scientific">Dyella lutea</name>
    <dbReference type="NCBI Taxonomy" id="2950441"/>
    <lineage>
        <taxon>Bacteria</taxon>
        <taxon>Pseudomonadati</taxon>
        <taxon>Pseudomonadota</taxon>
        <taxon>Gammaproteobacteria</taxon>
        <taxon>Lysobacterales</taxon>
        <taxon>Rhodanobacteraceae</taxon>
        <taxon>Dyella</taxon>
    </lineage>
</organism>
<dbReference type="SUPFAM" id="SSF56784">
    <property type="entry name" value="HAD-like"/>
    <property type="match status" value="1"/>
</dbReference>
<dbReference type="PANTHER" id="PTHR46193:SF10">
    <property type="entry name" value="6-PHOSPHOGLUCONATE PHOSPHATASE"/>
    <property type="match status" value="1"/>
</dbReference>
<name>A0ABT1F9E1_9GAMM</name>
<sequence>MNPSPHPIDLVIFDCDGVLVDSEGITGRVFADMLRELGADVDDHDLSGRCVGRSTADSLTIAADLLGRPLPPGFDSRYGERSRAALAQQVTLVAGVGSMLDAIDLPCAIASNGLRVKMAITLQVTGLLPRFDGRWFGIDDVEHGKPAPDIYLLAAKTFGARPEHCVVVEDSPTGIAAGRAAGMTVLGYAGGLSLERLVEAGADYVFDDMAHLPALLDALRRIAPVASAG</sequence>
<protein>
    <submittedName>
        <fullName evidence="5">HAD family phosphatase</fullName>
    </submittedName>
</protein>
<reference evidence="5 6" key="1">
    <citation type="submission" date="2022-06" db="EMBL/GenBank/DDBJ databases">
        <title>Dyella sp. Sa strain:Sa Genome sequencing.</title>
        <authorList>
            <person name="Park S."/>
        </authorList>
    </citation>
    <scope>NUCLEOTIDE SEQUENCE [LARGE SCALE GENOMIC DNA]</scope>
    <source>
        <strain evidence="5 6">Sa</strain>
    </source>
</reference>
<evidence type="ECO:0000256" key="3">
    <source>
        <dbReference type="ARBA" id="ARBA00022723"/>
    </source>
</evidence>
<keyword evidence="4" id="KW-0460">Magnesium</keyword>
<dbReference type="InterPro" id="IPR051600">
    <property type="entry name" value="Beta-PGM-like"/>
</dbReference>
<keyword evidence="3" id="KW-0479">Metal-binding</keyword>
<dbReference type="SFLD" id="SFLDG01135">
    <property type="entry name" value="C1.5.6:_HAD__Beta-PGM__Phospha"/>
    <property type="match status" value="1"/>
</dbReference>
<dbReference type="SFLD" id="SFLDG01129">
    <property type="entry name" value="C1.5:_HAD__Beta-PGM__Phosphata"/>
    <property type="match status" value="1"/>
</dbReference>
<dbReference type="Proteomes" id="UP001204615">
    <property type="component" value="Unassembled WGS sequence"/>
</dbReference>
<evidence type="ECO:0000256" key="1">
    <source>
        <dbReference type="ARBA" id="ARBA00001946"/>
    </source>
</evidence>
<keyword evidence="6" id="KW-1185">Reference proteome</keyword>
<dbReference type="Gene3D" id="3.40.50.1000">
    <property type="entry name" value="HAD superfamily/HAD-like"/>
    <property type="match status" value="1"/>
</dbReference>
<evidence type="ECO:0000256" key="4">
    <source>
        <dbReference type="ARBA" id="ARBA00022842"/>
    </source>
</evidence>
<accession>A0ABT1F9E1</accession>
<evidence type="ECO:0000256" key="2">
    <source>
        <dbReference type="ARBA" id="ARBA00006171"/>
    </source>
</evidence>
<comment type="similarity">
    <text evidence="2">Belongs to the HAD-like hydrolase superfamily. CbbY/CbbZ/Gph/YieH family.</text>
</comment>
<dbReference type="PANTHER" id="PTHR46193">
    <property type="entry name" value="6-PHOSPHOGLUCONATE PHOSPHATASE"/>
    <property type="match status" value="1"/>
</dbReference>
<dbReference type="InterPro" id="IPR023198">
    <property type="entry name" value="PGP-like_dom2"/>
</dbReference>